<dbReference type="InterPro" id="IPR001965">
    <property type="entry name" value="Znf_PHD"/>
</dbReference>
<keyword evidence="2 6" id="KW-0863">Zinc-finger</keyword>
<reference evidence="8 9" key="1">
    <citation type="submission" date="2024-04" db="EMBL/GenBank/DDBJ databases">
        <authorList>
            <person name="Fracassetti M."/>
        </authorList>
    </citation>
    <scope>NUCLEOTIDE SEQUENCE [LARGE SCALE GENOMIC DNA]</scope>
</reference>
<dbReference type="EMBL" id="OZ034819">
    <property type="protein sequence ID" value="CAL1392647.1"/>
    <property type="molecule type" value="Genomic_DNA"/>
</dbReference>
<dbReference type="PANTHER" id="PTHR46201:SF1">
    <property type="entry name" value="PHD FINGER PROTEIN MALE STERILITY 1"/>
    <property type="match status" value="1"/>
</dbReference>
<accession>A0AAV2F3P0</accession>
<dbReference type="SMART" id="SM00249">
    <property type="entry name" value="PHD"/>
    <property type="match status" value="1"/>
</dbReference>
<dbReference type="Proteomes" id="UP001497516">
    <property type="component" value="Chromosome 6"/>
</dbReference>
<dbReference type="PANTHER" id="PTHR46201">
    <property type="entry name" value="PHD FINGER PROTEIN MALE MEIOCYTE DEATH 1-RELATED"/>
    <property type="match status" value="1"/>
</dbReference>
<feature type="domain" description="PHD-type" evidence="7">
    <location>
        <begin position="648"/>
        <end position="698"/>
    </location>
</feature>
<evidence type="ECO:0000256" key="5">
    <source>
        <dbReference type="ARBA" id="ARBA00023163"/>
    </source>
</evidence>
<evidence type="ECO:0000313" key="9">
    <source>
        <dbReference type="Proteomes" id="UP001497516"/>
    </source>
</evidence>
<gene>
    <name evidence="8" type="ORF">LTRI10_LOCUS33275</name>
</gene>
<evidence type="ECO:0000259" key="7">
    <source>
        <dbReference type="PROSITE" id="PS50016"/>
    </source>
</evidence>
<keyword evidence="5" id="KW-0804">Transcription</keyword>
<dbReference type="InterPro" id="IPR019786">
    <property type="entry name" value="Zinc_finger_PHD-type_CS"/>
</dbReference>
<dbReference type="Pfam" id="PF25565">
    <property type="entry name" value="Ubiquitin_At1g33420"/>
    <property type="match status" value="1"/>
</dbReference>
<dbReference type="CDD" id="cd15556">
    <property type="entry name" value="PHD_MMD1_like"/>
    <property type="match status" value="1"/>
</dbReference>
<evidence type="ECO:0000256" key="6">
    <source>
        <dbReference type="PROSITE-ProRule" id="PRU00146"/>
    </source>
</evidence>
<proteinExistence type="predicted"/>
<dbReference type="GO" id="GO:0008270">
    <property type="term" value="F:zinc ion binding"/>
    <property type="evidence" value="ECO:0007669"/>
    <property type="project" value="UniProtKB-KW"/>
</dbReference>
<protein>
    <recommendedName>
        <fullName evidence="7">PHD-type domain-containing protein</fullName>
    </recommendedName>
</protein>
<dbReference type="PROSITE" id="PS01359">
    <property type="entry name" value="ZF_PHD_1"/>
    <property type="match status" value="1"/>
</dbReference>
<keyword evidence="1" id="KW-0479">Metal-binding</keyword>
<dbReference type="InterPro" id="IPR013083">
    <property type="entry name" value="Znf_RING/FYVE/PHD"/>
</dbReference>
<organism evidence="8 9">
    <name type="scientific">Linum trigynum</name>
    <dbReference type="NCBI Taxonomy" id="586398"/>
    <lineage>
        <taxon>Eukaryota</taxon>
        <taxon>Viridiplantae</taxon>
        <taxon>Streptophyta</taxon>
        <taxon>Embryophyta</taxon>
        <taxon>Tracheophyta</taxon>
        <taxon>Spermatophyta</taxon>
        <taxon>Magnoliopsida</taxon>
        <taxon>eudicotyledons</taxon>
        <taxon>Gunneridae</taxon>
        <taxon>Pentapetalae</taxon>
        <taxon>rosids</taxon>
        <taxon>fabids</taxon>
        <taxon>Malpighiales</taxon>
        <taxon>Linaceae</taxon>
        <taxon>Linum</taxon>
    </lineage>
</organism>
<dbReference type="PROSITE" id="PS50016">
    <property type="entry name" value="ZF_PHD_2"/>
    <property type="match status" value="1"/>
</dbReference>
<dbReference type="InterPro" id="IPR057765">
    <property type="entry name" value="MS1-like_ubiquitin"/>
</dbReference>
<name>A0AAV2F3P0_9ROSI</name>
<dbReference type="InterPro" id="IPR011011">
    <property type="entry name" value="Znf_FYVE_PHD"/>
</dbReference>
<dbReference type="Pfam" id="PF25874">
    <property type="entry name" value="WHD_plant_repro"/>
    <property type="match status" value="1"/>
</dbReference>
<dbReference type="AlphaFoldDB" id="A0AAV2F3P0"/>
<evidence type="ECO:0000256" key="4">
    <source>
        <dbReference type="ARBA" id="ARBA00023015"/>
    </source>
</evidence>
<sequence>MSRSSEVVSCCTRKRKRSGGGGGERVFRFKSFGQKGYPIEFDGSFRENVEALVEVGNAENVLCSNINGVGTMMRSWSFQLEVNRHPPSHLFLFVLEELIENLVDRHCKHCQYTGWGHHLVCNKKYHFVLPSKNTMAAFLDCIDHHHLMTSTNKINNNYNICKGKLINVMELQDHIMHGVFHSNGFGHLLCLNGLEAVAGSNLSGRQIMNFWDHLCNALRARKVSLNDVSTKRGMELRLMHGIAYKAPWFGSWGYKFSRGSYGVIQPMYEKAIDTLRAMPLCILVHYLGSSNHDIPIIFSRYQMLSDHSLTTLGDMFQFMMELKTRMAEENLLDSYTGPGMFVEQSCRWSPKRIEMATRAIVEALKRADFRWVSRQEVRDAARIYIGDTGLLDFVLKSLGNHMVGNYLVRRCLNPVTKVLEYCLEDVSNIVPTQDPKVKATIHQYRMSKSQLMKDMLYLYKHILKDYPSSLVKQQSNVSNNNINKVNMGILSVVPTAVRIILDAKYFAKEYHEDQPQARVEIGSEDKLSVYCTIMLRNNNINIEGTTTTLPPLLPPFECVRLRRSATFNELRMEVEKSFRDLYWGMKNLILDSVANLEANGKDLVFGQVEVGGKVIFQGSNKGGIGSMNQHHQNEEMMYYEGGSNWNRVVVCGCGAREDDGERMVSCDICEVWQHTKCVGIPHHQPTPQIFLCKRCENEIVTLPAFP</sequence>
<dbReference type="SUPFAM" id="SSF57903">
    <property type="entry name" value="FYVE/PHD zinc finger"/>
    <property type="match status" value="1"/>
</dbReference>
<evidence type="ECO:0000256" key="2">
    <source>
        <dbReference type="ARBA" id="ARBA00022771"/>
    </source>
</evidence>
<keyword evidence="9" id="KW-1185">Reference proteome</keyword>
<dbReference type="InterPro" id="IPR019787">
    <property type="entry name" value="Znf_PHD-finger"/>
</dbReference>
<dbReference type="InterPro" id="IPR059080">
    <property type="entry name" value="WHD_PTC1"/>
</dbReference>
<dbReference type="Pfam" id="PF00628">
    <property type="entry name" value="PHD"/>
    <property type="match status" value="1"/>
</dbReference>
<keyword evidence="3" id="KW-0862">Zinc</keyword>
<dbReference type="InterPro" id="IPR058054">
    <property type="entry name" value="Znf_MS1-like"/>
</dbReference>
<keyword evidence="4" id="KW-0805">Transcription regulation</keyword>
<dbReference type="Gene3D" id="3.30.40.10">
    <property type="entry name" value="Zinc/RING finger domain, C3HC4 (zinc finger)"/>
    <property type="match status" value="1"/>
</dbReference>
<evidence type="ECO:0000256" key="3">
    <source>
        <dbReference type="ARBA" id="ARBA00022833"/>
    </source>
</evidence>
<evidence type="ECO:0000256" key="1">
    <source>
        <dbReference type="ARBA" id="ARBA00022723"/>
    </source>
</evidence>
<evidence type="ECO:0000313" key="8">
    <source>
        <dbReference type="EMBL" id="CAL1392647.1"/>
    </source>
</evidence>